<dbReference type="AlphaFoldDB" id="A0AA36H4D1"/>
<dbReference type="PANTHER" id="PTHR22900">
    <property type="entry name" value="PROTEIN CBG14245-RELATED"/>
    <property type="match status" value="1"/>
</dbReference>
<comment type="caution">
    <text evidence="2">The sequence shown here is derived from an EMBL/GenBank/DDBJ whole genome shotgun (WGS) entry which is preliminary data.</text>
</comment>
<gene>
    <name evidence="2" type="ORF">CYNAS_LOCUS15884</name>
</gene>
<dbReference type="GO" id="GO:1902884">
    <property type="term" value="P:positive regulation of response to oxidative stress"/>
    <property type="evidence" value="ECO:0007669"/>
    <property type="project" value="InterPro"/>
</dbReference>
<evidence type="ECO:0000256" key="1">
    <source>
        <dbReference type="SAM" id="SignalP"/>
    </source>
</evidence>
<proteinExistence type="predicted"/>
<sequence length="238" mass="27535">MVLDLAVIWLFVLSRLCVVIAPAKASVNSLPHSFICHLSIRKCQFINELHAYSQVKKLAQGHPWITFAMVREPAERFLSGYLSIYKPGICKEGRLKKLRAVLLQTLKLSQRFASGTWADNNLLWHLGPQNWHLELRNNFDAFKLIQYSSKNRGKVTADLRDVLTEGGVDFSQIELIISQVSNGTTRHATYYYEETAEYEKLMQDAEIQELLTKIFFWDYVLFNFPLPQLRNDTFEESS</sequence>
<keyword evidence="3" id="KW-1185">Reference proteome</keyword>
<accession>A0AA36H4D1</accession>
<evidence type="ECO:0000313" key="2">
    <source>
        <dbReference type="EMBL" id="CAJ0603901.1"/>
    </source>
</evidence>
<reference evidence="2" key="1">
    <citation type="submission" date="2023-07" db="EMBL/GenBank/DDBJ databases">
        <authorList>
            <consortium name="CYATHOMIX"/>
        </authorList>
    </citation>
    <scope>NUCLEOTIDE SEQUENCE</scope>
    <source>
        <strain evidence="2">N/A</strain>
    </source>
</reference>
<dbReference type="InterPro" id="IPR007669">
    <property type="entry name" value="Chst-1-like"/>
</dbReference>
<protein>
    <recommendedName>
        <fullName evidence="4">Sulfotransferase</fullName>
    </recommendedName>
</protein>
<keyword evidence="1" id="KW-0732">Signal</keyword>
<name>A0AA36H4D1_CYLNA</name>
<dbReference type="GO" id="GO:0047756">
    <property type="term" value="F:chondroitin 4-sulfotransferase activity"/>
    <property type="evidence" value="ECO:0007669"/>
    <property type="project" value="InterPro"/>
</dbReference>
<evidence type="ECO:0000313" key="3">
    <source>
        <dbReference type="Proteomes" id="UP001176961"/>
    </source>
</evidence>
<dbReference type="InterPro" id="IPR005331">
    <property type="entry name" value="Sulfotransferase"/>
</dbReference>
<feature type="signal peptide" evidence="1">
    <location>
        <begin position="1"/>
        <end position="25"/>
    </location>
</feature>
<dbReference type="EMBL" id="CATQJL010000305">
    <property type="protein sequence ID" value="CAJ0603901.1"/>
    <property type="molecule type" value="Genomic_DNA"/>
</dbReference>
<evidence type="ECO:0008006" key="4">
    <source>
        <dbReference type="Google" id="ProtNLM"/>
    </source>
</evidence>
<dbReference type="PANTHER" id="PTHR22900:SF5">
    <property type="entry name" value="PROTEIN CBG14245"/>
    <property type="match status" value="1"/>
</dbReference>
<dbReference type="GO" id="GO:0050650">
    <property type="term" value="P:chondroitin sulfate proteoglycan biosynthetic process"/>
    <property type="evidence" value="ECO:0007669"/>
    <property type="project" value="InterPro"/>
</dbReference>
<dbReference type="Pfam" id="PF03567">
    <property type="entry name" value="Sulfotransfer_2"/>
    <property type="match status" value="1"/>
</dbReference>
<dbReference type="Proteomes" id="UP001176961">
    <property type="component" value="Unassembled WGS sequence"/>
</dbReference>
<feature type="chain" id="PRO_5041286131" description="Sulfotransferase" evidence="1">
    <location>
        <begin position="26"/>
        <end position="238"/>
    </location>
</feature>
<dbReference type="GO" id="GO:0016020">
    <property type="term" value="C:membrane"/>
    <property type="evidence" value="ECO:0007669"/>
    <property type="project" value="InterPro"/>
</dbReference>
<organism evidence="2 3">
    <name type="scientific">Cylicocyclus nassatus</name>
    <name type="common">Nematode worm</name>
    <dbReference type="NCBI Taxonomy" id="53992"/>
    <lineage>
        <taxon>Eukaryota</taxon>
        <taxon>Metazoa</taxon>
        <taxon>Ecdysozoa</taxon>
        <taxon>Nematoda</taxon>
        <taxon>Chromadorea</taxon>
        <taxon>Rhabditida</taxon>
        <taxon>Rhabditina</taxon>
        <taxon>Rhabditomorpha</taxon>
        <taxon>Strongyloidea</taxon>
        <taxon>Strongylidae</taxon>
        <taxon>Cylicocyclus</taxon>
    </lineage>
</organism>